<accession>A0A366EAL5</accession>
<dbReference type="InterPro" id="IPR003594">
    <property type="entry name" value="HATPase_dom"/>
</dbReference>
<evidence type="ECO:0000313" key="10">
    <source>
        <dbReference type="EMBL" id="RBO99105.1"/>
    </source>
</evidence>
<name>A0A366EAL5_9HYPH</name>
<evidence type="ECO:0000313" key="11">
    <source>
        <dbReference type="Proteomes" id="UP000252893"/>
    </source>
</evidence>
<dbReference type="PANTHER" id="PTHR43065">
    <property type="entry name" value="SENSOR HISTIDINE KINASE"/>
    <property type="match status" value="1"/>
</dbReference>
<dbReference type="Proteomes" id="UP000252893">
    <property type="component" value="Unassembled WGS sequence"/>
</dbReference>
<keyword evidence="5" id="KW-0547">Nucleotide-binding</keyword>
<evidence type="ECO:0000256" key="8">
    <source>
        <dbReference type="ARBA" id="ARBA00023012"/>
    </source>
</evidence>
<evidence type="ECO:0000256" key="7">
    <source>
        <dbReference type="ARBA" id="ARBA00022840"/>
    </source>
</evidence>
<dbReference type="Gene3D" id="1.10.287.130">
    <property type="match status" value="1"/>
</dbReference>
<dbReference type="CDD" id="cd00082">
    <property type="entry name" value="HisKA"/>
    <property type="match status" value="1"/>
</dbReference>
<dbReference type="PANTHER" id="PTHR43065:SF10">
    <property type="entry name" value="PEROXIDE STRESS-ACTIVATED HISTIDINE KINASE MAK3"/>
    <property type="match status" value="1"/>
</dbReference>
<dbReference type="Pfam" id="PF02518">
    <property type="entry name" value="HATPase_c"/>
    <property type="match status" value="1"/>
</dbReference>
<dbReference type="Gene3D" id="3.30.565.10">
    <property type="entry name" value="Histidine kinase-like ATPase, C-terminal domain"/>
    <property type="match status" value="1"/>
</dbReference>
<dbReference type="InterPro" id="IPR013656">
    <property type="entry name" value="PAS_4"/>
</dbReference>
<dbReference type="GO" id="GO:0005524">
    <property type="term" value="F:ATP binding"/>
    <property type="evidence" value="ECO:0007669"/>
    <property type="project" value="UniProtKB-KW"/>
</dbReference>
<dbReference type="SUPFAM" id="SSF55785">
    <property type="entry name" value="PYP-like sensor domain (PAS domain)"/>
    <property type="match status" value="1"/>
</dbReference>
<dbReference type="AlphaFoldDB" id="A0A366EAL5"/>
<dbReference type="GO" id="GO:0000155">
    <property type="term" value="F:phosphorelay sensor kinase activity"/>
    <property type="evidence" value="ECO:0007669"/>
    <property type="project" value="InterPro"/>
</dbReference>
<evidence type="ECO:0000256" key="1">
    <source>
        <dbReference type="ARBA" id="ARBA00000085"/>
    </source>
</evidence>
<evidence type="ECO:0000256" key="2">
    <source>
        <dbReference type="ARBA" id="ARBA00012438"/>
    </source>
</evidence>
<sequence length="373" mass="40744">MDNITLPLSDYVLNTLPQAVIMAGANGQISYANAQAEVFFRSSAAIIRRHGLEYFLPPASPLISLIAQVIHSGTAVNEYHIDMSSPRMGAERMVDVQVTPVSEKPDHVVILFKETAMAEKLNRQMSHRGAARSVTGLAAMLAHEIKNPLSGIRGAAQLLEMSARDAANEADCELTQLIRDEADRIVALVDRMNVFSDERPIERSAVNLHTVLGHVKTLASHGFASHVTIREEYDPSLPRVWGNRDQLIQVFLNLIKNAAEAIEPEERSGRKGEILLTSAYKAGMHMTVPATGERMSLPLEFCVIDNGGGVASDILPILFDPFITTKTNGSGLGLPLVAKIIADHGGMIECESFSGKTIFRILLPVWKNEHPDI</sequence>
<dbReference type="InterPro" id="IPR004358">
    <property type="entry name" value="Sig_transdc_His_kin-like_C"/>
</dbReference>
<reference evidence="10 11" key="1">
    <citation type="submission" date="2018-06" db="EMBL/GenBank/DDBJ databases">
        <title>Genomic Encyclopedia of Type Strains, Phase IV (KMG-IV): sequencing the most valuable type-strain genomes for metagenomic binning, comparative biology and taxonomic classification.</title>
        <authorList>
            <person name="Goeker M."/>
        </authorList>
    </citation>
    <scope>NUCLEOTIDE SEQUENCE [LARGE SCALE GENOMIC DNA]</scope>
    <source>
        <strain evidence="10 11">DSM 25619</strain>
    </source>
</reference>
<dbReference type="InterPro" id="IPR003661">
    <property type="entry name" value="HisK_dim/P_dom"/>
</dbReference>
<organism evidence="10 11">
    <name type="scientific">Pseudochrobactrum asaccharolyticum</name>
    <dbReference type="NCBI Taxonomy" id="354351"/>
    <lineage>
        <taxon>Bacteria</taxon>
        <taxon>Pseudomonadati</taxon>
        <taxon>Pseudomonadota</taxon>
        <taxon>Alphaproteobacteria</taxon>
        <taxon>Hyphomicrobiales</taxon>
        <taxon>Brucellaceae</taxon>
        <taxon>Pseudochrobactrum</taxon>
    </lineage>
</organism>
<dbReference type="SUPFAM" id="SSF55874">
    <property type="entry name" value="ATPase domain of HSP90 chaperone/DNA topoisomerase II/histidine kinase"/>
    <property type="match status" value="1"/>
</dbReference>
<dbReference type="InterPro" id="IPR036097">
    <property type="entry name" value="HisK_dim/P_sf"/>
</dbReference>
<dbReference type="Gene3D" id="3.30.450.20">
    <property type="entry name" value="PAS domain"/>
    <property type="match status" value="1"/>
</dbReference>
<keyword evidence="7" id="KW-0067">ATP-binding</keyword>
<evidence type="ECO:0000256" key="4">
    <source>
        <dbReference type="ARBA" id="ARBA00022679"/>
    </source>
</evidence>
<dbReference type="OrthoDB" id="9789238at2"/>
<comment type="catalytic activity">
    <reaction evidence="1">
        <text>ATP + protein L-histidine = ADP + protein N-phospho-L-histidine.</text>
        <dbReference type="EC" id="2.7.13.3"/>
    </reaction>
</comment>
<protein>
    <recommendedName>
        <fullName evidence="2">histidine kinase</fullName>
        <ecNumber evidence="2">2.7.13.3</ecNumber>
    </recommendedName>
</protein>
<feature type="domain" description="Histidine kinase" evidence="9">
    <location>
        <begin position="140"/>
        <end position="367"/>
    </location>
</feature>
<keyword evidence="8" id="KW-0902">Two-component regulatory system</keyword>
<dbReference type="EC" id="2.7.13.3" evidence="2"/>
<dbReference type="InterPro" id="IPR005467">
    <property type="entry name" value="His_kinase_dom"/>
</dbReference>
<keyword evidence="4" id="KW-0808">Transferase</keyword>
<keyword evidence="6 10" id="KW-0418">Kinase</keyword>
<dbReference type="SMART" id="SM00387">
    <property type="entry name" value="HATPase_c"/>
    <property type="match status" value="1"/>
</dbReference>
<proteinExistence type="predicted"/>
<dbReference type="InterPro" id="IPR036890">
    <property type="entry name" value="HATPase_C_sf"/>
</dbReference>
<dbReference type="Pfam" id="PF00512">
    <property type="entry name" value="HisKA"/>
    <property type="match status" value="1"/>
</dbReference>
<comment type="caution">
    <text evidence="10">The sequence shown here is derived from an EMBL/GenBank/DDBJ whole genome shotgun (WGS) entry which is preliminary data.</text>
</comment>
<dbReference type="InterPro" id="IPR035965">
    <property type="entry name" value="PAS-like_dom_sf"/>
</dbReference>
<gene>
    <name evidence="10" type="ORF">DFR47_101714</name>
</gene>
<dbReference type="SMART" id="SM00388">
    <property type="entry name" value="HisKA"/>
    <property type="match status" value="1"/>
</dbReference>
<evidence type="ECO:0000256" key="3">
    <source>
        <dbReference type="ARBA" id="ARBA00022553"/>
    </source>
</evidence>
<dbReference type="PROSITE" id="PS50109">
    <property type="entry name" value="HIS_KIN"/>
    <property type="match status" value="1"/>
</dbReference>
<evidence type="ECO:0000259" key="9">
    <source>
        <dbReference type="PROSITE" id="PS50109"/>
    </source>
</evidence>
<dbReference type="EMBL" id="QNRH01000001">
    <property type="protein sequence ID" value="RBO99105.1"/>
    <property type="molecule type" value="Genomic_DNA"/>
</dbReference>
<dbReference type="Pfam" id="PF08448">
    <property type="entry name" value="PAS_4"/>
    <property type="match status" value="1"/>
</dbReference>
<keyword evidence="3" id="KW-0597">Phosphoprotein</keyword>
<evidence type="ECO:0000256" key="6">
    <source>
        <dbReference type="ARBA" id="ARBA00022777"/>
    </source>
</evidence>
<keyword evidence="11" id="KW-1185">Reference proteome</keyword>
<dbReference type="RefSeq" id="WP_113942982.1">
    <property type="nucleotide sequence ID" value="NZ_JBHEEG010000005.1"/>
</dbReference>
<evidence type="ECO:0000256" key="5">
    <source>
        <dbReference type="ARBA" id="ARBA00022741"/>
    </source>
</evidence>
<dbReference type="PRINTS" id="PR00344">
    <property type="entry name" value="BCTRLSENSOR"/>
</dbReference>
<dbReference type="SUPFAM" id="SSF47384">
    <property type="entry name" value="Homodimeric domain of signal transducing histidine kinase"/>
    <property type="match status" value="1"/>
</dbReference>